<dbReference type="RefSeq" id="WP_147078028.1">
    <property type="nucleotide sequence ID" value="NZ_BJZT01000014.1"/>
</dbReference>
<proteinExistence type="predicted"/>
<keyword evidence="2" id="KW-0732">Signal</keyword>
<reference evidence="3 4" key="1">
    <citation type="submission" date="2019-07" db="EMBL/GenBank/DDBJ databases">
        <title>Whole genome shotgun sequence of Methylobacterium haplocladii NBRC 107714.</title>
        <authorList>
            <person name="Hosoyama A."/>
            <person name="Uohara A."/>
            <person name="Ohji S."/>
            <person name="Ichikawa N."/>
        </authorList>
    </citation>
    <scope>NUCLEOTIDE SEQUENCE [LARGE SCALE GENOMIC DNA]</scope>
    <source>
        <strain evidence="3 4">NBRC 107714</strain>
    </source>
</reference>
<name>A0A512IN46_9HYPH</name>
<feature type="region of interest" description="Disordered" evidence="1">
    <location>
        <begin position="129"/>
        <end position="175"/>
    </location>
</feature>
<feature type="signal peptide" evidence="2">
    <location>
        <begin position="1"/>
        <end position="26"/>
    </location>
</feature>
<comment type="caution">
    <text evidence="3">The sequence shown here is derived from an EMBL/GenBank/DDBJ whole genome shotgun (WGS) entry which is preliminary data.</text>
</comment>
<dbReference type="OrthoDB" id="4446543at2"/>
<dbReference type="AlphaFoldDB" id="A0A512IN46"/>
<organism evidence="3 4">
    <name type="scientific">Methylobacterium haplocladii</name>
    <dbReference type="NCBI Taxonomy" id="1176176"/>
    <lineage>
        <taxon>Bacteria</taxon>
        <taxon>Pseudomonadati</taxon>
        <taxon>Pseudomonadota</taxon>
        <taxon>Alphaproteobacteria</taxon>
        <taxon>Hyphomicrobiales</taxon>
        <taxon>Methylobacteriaceae</taxon>
        <taxon>Methylobacterium</taxon>
    </lineage>
</organism>
<dbReference type="EMBL" id="BJZT01000014">
    <property type="protein sequence ID" value="GEO99121.1"/>
    <property type="molecule type" value="Genomic_DNA"/>
</dbReference>
<gene>
    <name evidence="3" type="ORF">MHA02_15090</name>
</gene>
<sequence>MSIRKLAAAFLAACLLFTSSASPSQAWFTRKVVGLAAGAAAADWAVVAGTAFVEANVALRSAQLGPTAVAGLSRLLAVHRILGPRAVYISLAKRILEDPSLFARAVQVANMIGLEARLLDERIAKLAEAGAPDPNDPDDCEQARYDRQSPYDPFRTRNDLSSRYQSMSDDIPEGMEKPLKQRLPVESNTIPGRNLPNVAKFLDSPSGLVVNGIPFDNRGFPIFENVRLVRIQLVDRSTFFAQGVGHGDQMILATRELRRQIVEEGAWLGKFTAKQLEDIHAGRARISGLTWHHHQHPGIMELVPTKVHKSVRHVGGWYMNQCYHQNGS</sequence>
<feature type="chain" id="PRO_5021926965" evidence="2">
    <location>
        <begin position="27"/>
        <end position="328"/>
    </location>
</feature>
<evidence type="ECO:0000256" key="2">
    <source>
        <dbReference type="SAM" id="SignalP"/>
    </source>
</evidence>
<evidence type="ECO:0000256" key="1">
    <source>
        <dbReference type="SAM" id="MobiDB-lite"/>
    </source>
</evidence>
<protein>
    <submittedName>
        <fullName evidence="3">Uncharacterized protein</fullName>
    </submittedName>
</protein>
<dbReference type="Proteomes" id="UP000321258">
    <property type="component" value="Unassembled WGS sequence"/>
</dbReference>
<evidence type="ECO:0000313" key="3">
    <source>
        <dbReference type="EMBL" id="GEO99121.1"/>
    </source>
</evidence>
<dbReference type="Pfam" id="PF12639">
    <property type="entry name" value="Colicin-DNase"/>
    <property type="match status" value="1"/>
</dbReference>
<feature type="compositionally biased region" description="Basic and acidic residues" evidence="1">
    <location>
        <begin position="141"/>
        <end position="160"/>
    </location>
</feature>
<accession>A0A512IN46</accession>
<keyword evidence="4" id="KW-1185">Reference proteome</keyword>
<evidence type="ECO:0000313" key="4">
    <source>
        <dbReference type="Proteomes" id="UP000321258"/>
    </source>
</evidence>